<keyword evidence="3" id="KW-0812">Transmembrane</keyword>
<protein>
    <recommendedName>
        <fullName evidence="5">Ycf36</fullName>
    </recommendedName>
</protein>
<organism evidence="4">
    <name type="scientific">Bostrychia tenella</name>
    <dbReference type="NCBI Taxonomy" id="324755"/>
    <lineage>
        <taxon>Eukaryota</taxon>
        <taxon>Rhodophyta</taxon>
        <taxon>Florideophyceae</taxon>
        <taxon>Rhodymeniophycidae</taxon>
        <taxon>Ceramiales</taxon>
        <taxon>Rhodomelaceae</taxon>
        <taxon>Bostrychia</taxon>
    </lineage>
</organism>
<dbReference type="GO" id="GO:0009536">
    <property type="term" value="C:plastid"/>
    <property type="evidence" value="ECO:0007669"/>
    <property type="project" value="UniProtKB-SubCell"/>
</dbReference>
<evidence type="ECO:0000256" key="3">
    <source>
        <dbReference type="SAM" id="Phobius"/>
    </source>
</evidence>
<accession>A0A1Z1M5C8</accession>
<comment type="subcellular location">
    <subcellularLocation>
        <location evidence="1">Plastid</location>
    </subcellularLocation>
</comment>
<dbReference type="GeneID" id="33354281"/>
<feature type="transmembrane region" description="Helical" evidence="3">
    <location>
        <begin position="74"/>
        <end position="93"/>
    </location>
</feature>
<dbReference type="RefSeq" id="YP_009392705.1">
    <property type="nucleotide sequence ID" value="NC_035264.1"/>
</dbReference>
<feature type="transmembrane region" description="Helical" evidence="3">
    <location>
        <begin position="40"/>
        <end position="62"/>
    </location>
</feature>
<evidence type="ECO:0000256" key="2">
    <source>
        <dbReference type="ARBA" id="ARBA00022640"/>
    </source>
</evidence>
<name>A0A1Z1M5C8_9FLOR</name>
<proteinExistence type="predicted"/>
<evidence type="ECO:0000256" key="1">
    <source>
        <dbReference type="ARBA" id="ARBA00004474"/>
    </source>
</evidence>
<dbReference type="Pfam" id="PF06799">
    <property type="entry name" value="CGLD27-like"/>
    <property type="match status" value="1"/>
</dbReference>
<dbReference type="EMBL" id="MF101417">
    <property type="protein sequence ID" value="ARW61267.1"/>
    <property type="molecule type" value="Genomic_DNA"/>
</dbReference>
<dbReference type="PANTHER" id="PTHR34214">
    <property type="match status" value="1"/>
</dbReference>
<feature type="transmembrane region" description="Helical" evidence="3">
    <location>
        <begin position="147"/>
        <end position="166"/>
    </location>
</feature>
<keyword evidence="2 4" id="KW-0934">Plastid</keyword>
<evidence type="ECO:0008006" key="5">
    <source>
        <dbReference type="Google" id="ProtNLM"/>
    </source>
</evidence>
<evidence type="ECO:0000313" key="4">
    <source>
        <dbReference type="EMBL" id="ARW61267.1"/>
    </source>
</evidence>
<dbReference type="PANTHER" id="PTHR34214:SF3">
    <property type="entry name" value="PROTEIN CONSERVED IN THE GREEN LINEAGE AND DIATOMS 27, CHLOROPLASTIC"/>
    <property type="match status" value="1"/>
</dbReference>
<sequence>MCIGLQSNCPVPFDQQPVNEYLALKRYWLFSWSTYNTNKYVTTVFFVFLFLFFVVGFFIFYIYSNNVNICKLCILNFLVCDIILFFIFMRLYLGWSYIMKRLMSATIFYEESGWYDGQIWIKTSEYLIQDRLIGLYQIMPLIQRIKYTFIIIICAFLSEYFFYSIIE</sequence>
<dbReference type="InterPro" id="IPR009631">
    <property type="entry name" value="CGLD27-like"/>
</dbReference>
<dbReference type="AlphaFoldDB" id="A0A1Z1M5C8"/>
<keyword evidence="3" id="KW-1133">Transmembrane helix</keyword>
<geneLocation type="chloroplast" evidence="4"/>
<keyword evidence="4" id="KW-0150">Chloroplast</keyword>
<keyword evidence="3" id="KW-0472">Membrane</keyword>
<gene>
    <name evidence="4" type="primary">ycf36</name>
</gene>
<reference evidence="4" key="1">
    <citation type="journal article" date="2017" name="J. Phycol.">
        <title>Analysis of chloroplast genomes and a supermatrix inform reclassification of the Rhodomelaceae (Rhodophyta).</title>
        <authorList>
            <person name="Diaz-Tapia P."/>
            <person name="Maggs C.A."/>
            <person name="West J.A."/>
            <person name="Verbruggen H."/>
        </authorList>
    </citation>
    <scope>NUCLEOTIDE SEQUENCE</scope>
    <source>
        <strain evidence="4">JW3079</strain>
    </source>
</reference>